<feature type="domain" description="Aminoglycoside phosphotransferase" evidence="3">
    <location>
        <begin position="22"/>
        <end position="241"/>
    </location>
</feature>
<sequence length="332" mass="37813">MERLAQLKHWLGSRYPGRQIDLAPASADASFRRYFRVHVEGEPASFIAMDAPPEKEDTAPFIRIAKLFGDSGAQVPTVLDADTDAGFLLLTDLGDTTYLSALDADSAHALYADALGALICIQKASVPDVLPNYDRERLLAEMQLFPDWYLARHKHITLDDAERKILDTVFERLLDAHLAEPKVFVHRDFHSRNLMVTEHGAGVLDFQDAVYGPITYDLASLFKDAYIDWGEAFVLDMLARYWEAARQIGLPVHADFAEFHRDFEWMGVQRHLKVLGIFARLCHRDGKAGYLDDMPRVSHYLRKACQRYSELRPLIRILNRCDPVDETVGYTF</sequence>
<dbReference type="GO" id="GO:0016740">
    <property type="term" value="F:transferase activity"/>
    <property type="evidence" value="ECO:0007669"/>
    <property type="project" value="UniProtKB-KW"/>
</dbReference>
<accession>A0A557QHG9</accession>
<dbReference type="OrthoDB" id="9809275at2"/>
<keyword evidence="4" id="KW-0808">Transferase</keyword>
<dbReference type="PANTHER" id="PTHR33540">
    <property type="entry name" value="TRNA THREONYLCARBAMOYLADENOSINE BIOSYNTHESIS PROTEIN TSAE"/>
    <property type="match status" value="1"/>
</dbReference>
<evidence type="ECO:0000256" key="2">
    <source>
        <dbReference type="ARBA" id="ARBA00022840"/>
    </source>
</evidence>
<name>A0A557QHG9_9RHOO</name>
<evidence type="ECO:0000256" key="1">
    <source>
        <dbReference type="ARBA" id="ARBA00022741"/>
    </source>
</evidence>
<evidence type="ECO:0000313" key="4">
    <source>
        <dbReference type="EMBL" id="TVO52330.1"/>
    </source>
</evidence>
<protein>
    <submittedName>
        <fullName evidence="4">Phosphotransferase</fullName>
    </submittedName>
</protein>
<dbReference type="AlphaFoldDB" id="A0A557QHG9"/>
<reference evidence="4 5" key="1">
    <citation type="submission" date="2019-07" db="EMBL/GenBank/DDBJ databases">
        <title>The pathways for chlorine oxyanion respiration interact through the shared metabolite chlorate.</title>
        <authorList>
            <person name="Barnum T.P."/>
            <person name="Cheng Y."/>
            <person name="Hill K.A."/>
            <person name="Lucas L.N."/>
            <person name="Carlson H.K."/>
            <person name="Coates J.D."/>
        </authorList>
    </citation>
    <scope>NUCLEOTIDE SEQUENCE [LARGE SCALE GENOMIC DNA]</scope>
    <source>
        <strain evidence="4 5">SFB-3</strain>
    </source>
</reference>
<organism evidence="4 5">
    <name type="scientific">Denitromonas halophila</name>
    <dbReference type="NCBI Taxonomy" id="1629404"/>
    <lineage>
        <taxon>Bacteria</taxon>
        <taxon>Pseudomonadati</taxon>
        <taxon>Pseudomonadota</taxon>
        <taxon>Betaproteobacteria</taxon>
        <taxon>Rhodocyclales</taxon>
        <taxon>Zoogloeaceae</taxon>
        <taxon>Denitromonas</taxon>
    </lineage>
</organism>
<dbReference type="PANTHER" id="PTHR33540:SF1">
    <property type="entry name" value="N-ACETYLMURAMATE_N-ACETYLGLUCOSAMINE KINASE"/>
    <property type="match status" value="1"/>
</dbReference>
<proteinExistence type="predicted"/>
<dbReference type="InterPro" id="IPR011009">
    <property type="entry name" value="Kinase-like_dom_sf"/>
</dbReference>
<dbReference type="RefSeq" id="WP_144310899.1">
    <property type="nucleotide sequence ID" value="NZ_VMNK01000017.1"/>
</dbReference>
<dbReference type="Gene3D" id="3.30.200.20">
    <property type="entry name" value="Phosphorylase Kinase, domain 1"/>
    <property type="match status" value="1"/>
</dbReference>
<evidence type="ECO:0000259" key="3">
    <source>
        <dbReference type="Pfam" id="PF01636"/>
    </source>
</evidence>
<gene>
    <name evidence="4" type="ORF">FHP91_18045</name>
</gene>
<evidence type="ECO:0000313" key="5">
    <source>
        <dbReference type="Proteomes" id="UP000319502"/>
    </source>
</evidence>
<dbReference type="GO" id="GO:0005524">
    <property type="term" value="F:ATP binding"/>
    <property type="evidence" value="ECO:0007669"/>
    <property type="project" value="UniProtKB-KW"/>
</dbReference>
<keyword evidence="2" id="KW-0067">ATP-binding</keyword>
<dbReference type="InterPro" id="IPR002575">
    <property type="entry name" value="Aminoglycoside_PTrfase"/>
</dbReference>
<dbReference type="Pfam" id="PF01636">
    <property type="entry name" value="APH"/>
    <property type="match status" value="1"/>
</dbReference>
<dbReference type="Proteomes" id="UP000319502">
    <property type="component" value="Unassembled WGS sequence"/>
</dbReference>
<dbReference type="EMBL" id="VMNK01000017">
    <property type="protein sequence ID" value="TVO52330.1"/>
    <property type="molecule type" value="Genomic_DNA"/>
</dbReference>
<keyword evidence="1" id="KW-0547">Nucleotide-binding</keyword>
<keyword evidence="5" id="KW-1185">Reference proteome</keyword>
<comment type="caution">
    <text evidence="4">The sequence shown here is derived from an EMBL/GenBank/DDBJ whole genome shotgun (WGS) entry which is preliminary data.</text>
</comment>
<dbReference type="SUPFAM" id="SSF56112">
    <property type="entry name" value="Protein kinase-like (PK-like)"/>
    <property type="match status" value="1"/>
</dbReference>
<dbReference type="Gene3D" id="3.90.1200.10">
    <property type="match status" value="1"/>
</dbReference>